<accession>A0A813C5X0</accession>
<gene>
    <name evidence="3" type="ORF">SNEC2469_LOCUS33841</name>
</gene>
<protein>
    <recommendedName>
        <fullName evidence="2">DNAJ-containing protein X-domain domain-containing protein</fullName>
    </recommendedName>
</protein>
<proteinExistence type="predicted"/>
<name>A0A813C5X0_9DINO</name>
<dbReference type="PANTHER" id="PTHR44094">
    <property type="entry name" value="DNAJ HEAT SHOCK N-TERMINAL DOMAIN-CONTAINING PROTEIN"/>
    <property type="match status" value="1"/>
</dbReference>
<reference evidence="3" key="1">
    <citation type="submission" date="2021-02" db="EMBL/GenBank/DDBJ databases">
        <authorList>
            <person name="Dougan E. K."/>
            <person name="Rhodes N."/>
            <person name="Thang M."/>
            <person name="Chan C."/>
        </authorList>
    </citation>
    <scope>NUCLEOTIDE SEQUENCE</scope>
</reference>
<dbReference type="Proteomes" id="UP000601435">
    <property type="component" value="Unassembled WGS sequence"/>
</dbReference>
<keyword evidence="4" id="KW-1185">Reference proteome</keyword>
<dbReference type="EMBL" id="CAJNJA010090974">
    <property type="protein sequence ID" value="CAE7940315.1"/>
    <property type="molecule type" value="Genomic_DNA"/>
</dbReference>
<dbReference type="OrthoDB" id="417384at2759"/>
<dbReference type="InterPro" id="IPR026894">
    <property type="entry name" value="DnaJ_X"/>
</dbReference>
<evidence type="ECO:0000313" key="3">
    <source>
        <dbReference type="EMBL" id="CAE7940315.1"/>
    </source>
</evidence>
<sequence>MPLFHDTLWKVTAIDIEFTLAKVMRRVLRDMSVDKPARQHRAEALRRLGEIMQEPMKERRADQSASKLQLEEVPSVERRLSSRSSILARLPRVSWRSRKRESKEARTKQQETKQKQMEAALVLMAAGASTDDVDDMLAARSAMEAELDPFHSASKAITAPSLNHRARLECPSLPNLTAMEGVAAGVKEKAVLAYLLTIPEVERAVKLQRDGRGKIDHESSCRVSWIYRSFRSETCEEAGCAHGSGKAAATLAKVARHEAQVLFDSEDLQFEYDEACDEVIDLLAELRAATLEVQELSLRLKACRRTKTPAVSTLPAAEEPRARDLRQLFEWLAKTVDLSHPETLDVGFEVPIGGRSVHLHRVVQWPLTIAPGALKLTAPIQHQEALGQLLASTRAVGKVDSDALMHFLAGWDLIAGELTTAAHPVPEPSVLLAHRTSTQGILVATWPTKEALQVVYAAPIVPQPGERVEVEYEGQCYVGILYGVDNGMASVRCDADPPGVMTVAPLSHVRRLDGELAQEEALTLIPVAEREEVPLSKMHRRTKSSAL</sequence>
<dbReference type="InterPro" id="IPR052423">
    <property type="entry name" value="EMIR"/>
</dbReference>
<feature type="domain" description="DNAJ-containing protein X-domain" evidence="2">
    <location>
        <begin position="6"/>
        <end position="67"/>
    </location>
</feature>
<organism evidence="3 4">
    <name type="scientific">Symbiodinium necroappetens</name>
    <dbReference type="NCBI Taxonomy" id="1628268"/>
    <lineage>
        <taxon>Eukaryota</taxon>
        <taxon>Sar</taxon>
        <taxon>Alveolata</taxon>
        <taxon>Dinophyceae</taxon>
        <taxon>Suessiales</taxon>
        <taxon>Symbiodiniaceae</taxon>
        <taxon>Symbiodinium</taxon>
    </lineage>
</organism>
<evidence type="ECO:0000256" key="1">
    <source>
        <dbReference type="SAM" id="Coils"/>
    </source>
</evidence>
<keyword evidence="1" id="KW-0175">Coiled coil</keyword>
<dbReference type="AlphaFoldDB" id="A0A813C5X0"/>
<comment type="caution">
    <text evidence="3">The sequence shown here is derived from an EMBL/GenBank/DDBJ whole genome shotgun (WGS) entry which is preliminary data.</text>
</comment>
<feature type="coiled-coil region" evidence="1">
    <location>
        <begin position="279"/>
        <end position="306"/>
    </location>
</feature>
<dbReference type="PANTHER" id="PTHR44094:SF8">
    <property type="entry name" value="DNAJ HEAT SHOCK N-TERMINAL DOMAIN-CONTAINING PROTEIN-RELATED"/>
    <property type="match status" value="1"/>
</dbReference>
<evidence type="ECO:0000313" key="4">
    <source>
        <dbReference type="Proteomes" id="UP000601435"/>
    </source>
</evidence>
<dbReference type="Pfam" id="PF14308">
    <property type="entry name" value="DnaJ-X"/>
    <property type="match status" value="1"/>
</dbReference>
<evidence type="ECO:0000259" key="2">
    <source>
        <dbReference type="Pfam" id="PF14308"/>
    </source>
</evidence>